<dbReference type="EC" id="2.4.1.25" evidence="3 10"/>
<reference evidence="11 12" key="1">
    <citation type="submission" date="2018-07" db="EMBL/GenBank/DDBJ databases">
        <authorList>
            <person name="Peeters C."/>
        </authorList>
    </citation>
    <scope>NUCLEOTIDE SEQUENCE [LARGE SCALE GENOMIC DNA]</scope>
    <source>
        <strain evidence="11 12">LMG 3411</strain>
    </source>
</reference>
<comment type="similarity">
    <text evidence="2 10">Belongs to the disproportionating enzyme family.</text>
</comment>
<dbReference type="Proteomes" id="UP000289184">
    <property type="component" value="Unassembled WGS sequence"/>
</dbReference>
<organism evidence="11 12">
    <name type="scientific">Achromobacter agilis</name>
    <dbReference type="NCBI Taxonomy" id="1353888"/>
    <lineage>
        <taxon>Bacteria</taxon>
        <taxon>Pseudomonadati</taxon>
        <taxon>Pseudomonadota</taxon>
        <taxon>Betaproteobacteria</taxon>
        <taxon>Burkholderiales</taxon>
        <taxon>Alcaligenaceae</taxon>
        <taxon>Achromobacter</taxon>
    </lineage>
</organism>
<dbReference type="InterPro" id="IPR017853">
    <property type="entry name" value="GH"/>
</dbReference>
<comment type="catalytic activity">
    <reaction evidence="1 10">
        <text>Transfers a segment of a (1-&gt;4)-alpha-D-glucan to a new position in an acceptor, which may be glucose or a (1-&gt;4)-alpha-D-glucan.</text>
        <dbReference type="EC" id="2.4.1.25"/>
    </reaction>
</comment>
<dbReference type="Pfam" id="PF02446">
    <property type="entry name" value="Glyco_hydro_77"/>
    <property type="match status" value="1"/>
</dbReference>
<dbReference type="GO" id="GO:0005975">
    <property type="term" value="P:carbohydrate metabolic process"/>
    <property type="evidence" value="ECO:0007669"/>
    <property type="project" value="InterPro"/>
</dbReference>
<dbReference type="Gene3D" id="3.20.20.80">
    <property type="entry name" value="Glycosidases"/>
    <property type="match status" value="1"/>
</dbReference>
<evidence type="ECO:0000256" key="3">
    <source>
        <dbReference type="ARBA" id="ARBA00012560"/>
    </source>
</evidence>
<dbReference type="SUPFAM" id="SSF51445">
    <property type="entry name" value="(Trans)glycosidases"/>
    <property type="match status" value="1"/>
</dbReference>
<protein>
    <recommendedName>
        <fullName evidence="4 10">4-alpha-glucanotransferase</fullName>
        <ecNumber evidence="3 10">2.4.1.25</ecNumber>
    </recommendedName>
    <alternativeName>
        <fullName evidence="8 10">Amylomaltase</fullName>
    </alternativeName>
    <alternativeName>
        <fullName evidence="9 10">Disproportionating enzyme</fullName>
    </alternativeName>
</protein>
<name>A0A446CGF8_9BURK</name>
<proteinExistence type="inferred from homology"/>
<dbReference type="OrthoDB" id="9763489at2"/>
<evidence type="ECO:0000256" key="8">
    <source>
        <dbReference type="ARBA" id="ARBA00031423"/>
    </source>
</evidence>
<evidence type="ECO:0000313" key="11">
    <source>
        <dbReference type="EMBL" id="SSW66893.1"/>
    </source>
</evidence>
<dbReference type="AlphaFoldDB" id="A0A446CGF8"/>
<keyword evidence="6 10" id="KW-0808">Transferase</keyword>
<keyword evidence="12" id="KW-1185">Reference proteome</keyword>
<evidence type="ECO:0000256" key="1">
    <source>
        <dbReference type="ARBA" id="ARBA00000439"/>
    </source>
</evidence>
<evidence type="ECO:0000256" key="7">
    <source>
        <dbReference type="ARBA" id="ARBA00023277"/>
    </source>
</evidence>
<dbReference type="NCBIfam" id="TIGR00217">
    <property type="entry name" value="malQ"/>
    <property type="match status" value="1"/>
</dbReference>
<evidence type="ECO:0000256" key="10">
    <source>
        <dbReference type="RuleBase" id="RU361207"/>
    </source>
</evidence>
<evidence type="ECO:0000256" key="4">
    <source>
        <dbReference type="ARBA" id="ARBA00020295"/>
    </source>
</evidence>
<evidence type="ECO:0000313" key="12">
    <source>
        <dbReference type="Proteomes" id="UP000289184"/>
    </source>
</evidence>
<dbReference type="PANTHER" id="PTHR32438:SF5">
    <property type="entry name" value="4-ALPHA-GLUCANOTRANSFERASE DPE1, CHLOROPLASTIC_AMYLOPLASTIC"/>
    <property type="match status" value="1"/>
</dbReference>
<keyword evidence="5 10" id="KW-0328">Glycosyltransferase</keyword>
<dbReference type="InterPro" id="IPR003385">
    <property type="entry name" value="Glyco_hydro_77"/>
</dbReference>
<keyword evidence="7 10" id="KW-0119">Carbohydrate metabolism</keyword>
<dbReference type="EMBL" id="UFQB01000010">
    <property type="protein sequence ID" value="SSW66893.1"/>
    <property type="molecule type" value="Genomic_DNA"/>
</dbReference>
<dbReference type="PANTHER" id="PTHR32438">
    <property type="entry name" value="4-ALPHA-GLUCANOTRANSFERASE DPE1, CHLOROPLASTIC/AMYLOPLASTIC"/>
    <property type="match status" value="1"/>
</dbReference>
<accession>A0A446CGF8</accession>
<evidence type="ECO:0000256" key="2">
    <source>
        <dbReference type="ARBA" id="ARBA00005684"/>
    </source>
</evidence>
<evidence type="ECO:0000256" key="5">
    <source>
        <dbReference type="ARBA" id="ARBA00022676"/>
    </source>
</evidence>
<sequence length="707" mass="74849">MTSSALQDPGLSQLAARAGIAERWTDARRRPQRVCPDTLRALLAGLGLPAANARDIRESIRRMAEDASRLPPLLAARGGAALALPSSVHGAYQISCESGRVIEGVAEPGAPGARPILAMPEEPGYHALSFSSGQTAVLAAAPRRAPSLADLTGQAAPRCWGLCAQVYSLRRTASPGRLGPDEAFGDFGALSELAACAAAQGADALAISPVHAMYAAQPGRCSPYAPSSRLFLNTLYANPAAVLGAAALSRAQVEEPGGAGGAGWIDWPRAGTHRQRLLRALHRQFRTVAAADLRERYARFCAEQGPALRDHAVFEALHAVRGGDASPWTQWPVQWRNPESASVRRFARQHAYEVDFHQFAQWLAAESLAAAHAAGREAGMRIGLIADLAVGDSPDGSHAWSRQADLMPRVAIGAPPDIHNPLGQNWSLTAFSPRALAAGGYAAFIDMLRAALAQAGGLRIDHILGMARLWLVPDGAPPSGGAYLRYPMEALLALTALEAWRHRALVIGENLGTVPEGFNQALADHGILGMNVLWFMRQARGPASGEAAAALPEGPADFAAPDAWPADSAAMTSTHDLPTLRGWWAGRDIDWRAKLGLLGPDDSEAALRRDRAADRILLSQALGGDARAPASEPPLADLLRFVSATPCPLLLVPMEDLAGAIEQPNLPGTIDAHPNWRQRLPLDNQACFAEPASCARLDAIRGGRGRP</sequence>
<dbReference type="RefSeq" id="WP_129527964.1">
    <property type="nucleotide sequence ID" value="NZ_UFQB01000010.1"/>
</dbReference>
<dbReference type="GO" id="GO:0004134">
    <property type="term" value="F:4-alpha-glucanotransferase activity"/>
    <property type="evidence" value="ECO:0007669"/>
    <property type="project" value="UniProtKB-EC"/>
</dbReference>
<evidence type="ECO:0000256" key="9">
    <source>
        <dbReference type="ARBA" id="ARBA00031501"/>
    </source>
</evidence>
<gene>
    <name evidence="11" type="primary">malQ</name>
    <name evidence="11" type="ORF">AGI3411_02779</name>
</gene>
<evidence type="ECO:0000256" key="6">
    <source>
        <dbReference type="ARBA" id="ARBA00022679"/>
    </source>
</evidence>